<proteinExistence type="predicted"/>
<feature type="transmembrane region" description="Helical" evidence="2">
    <location>
        <begin position="210"/>
        <end position="230"/>
    </location>
</feature>
<evidence type="ECO:0000313" key="5">
    <source>
        <dbReference type="Proteomes" id="UP000260758"/>
    </source>
</evidence>
<keyword evidence="2" id="KW-1133">Transmembrane helix</keyword>
<keyword evidence="2" id="KW-0812">Transmembrane</keyword>
<feature type="transmembrane region" description="Helical" evidence="2">
    <location>
        <begin position="89"/>
        <end position="109"/>
    </location>
</feature>
<name>A0A3E4Y7V1_9FIRM</name>
<dbReference type="Gene3D" id="1.10.260.40">
    <property type="entry name" value="lambda repressor-like DNA-binding domains"/>
    <property type="match status" value="1"/>
</dbReference>
<dbReference type="GO" id="GO:0003677">
    <property type="term" value="F:DNA binding"/>
    <property type="evidence" value="ECO:0007669"/>
    <property type="project" value="UniProtKB-KW"/>
</dbReference>
<keyword evidence="1" id="KW-0238">DNA-binding</keyword>
<feature type="domain" description="HTH cro/C1-type" evidence="3">
    <location>
        <begin position="8"/>
        <end position="62"/>
    </location>
</feature>
<dbReference type="SMART" id="SM00530">
    <property type="entry name" value="HTH_XRE"/>
    <property type="match status" value="1"/>
</dbReference>
<feature type="transmembrane region" description="Helical" evidence="2">
    <location>
        <begin position="156"/>
        <end position="172"/>
    </location>
</feature>
<dbReference type="SUPFAM" id="SSF47413">
    <property type="entry name" value="lambda repressor-like DNA-binding domains"/>
    <property type="match status" value="1"/>
</dbReference>
<accession>A0A3E4Y7V1</accession>
<dbReference type="PANTHER" id="PTHR46558:SF11">
    <property type="entry name" value="HTH-TYPE TRANSCRIPTIONAL REGULATOR XRE"/>
    <property type="match status" value="1"/>
</dbReference>
<dbReference type="PROSITE" id="PS50943">
    <property type="entry name" value="HTH_CROC1"/>
    <property type="match status" value="1"/>
</dbReference>
<dbReference type="PANTHER" id="PTHR46558">
    <property type="entry name" value="TRACRIPTIONAL REGULATORY PROTEIN-RELATED-RELATED"/>
    <property type="match status" value="1"/>
</dbReference>
<organism evidence="4 5">
    <name type="scientific">Agathobacter rectalis</name>
    <dbReference type="NCBI Taxonomy" id="39491"/>
    <lineage>
        <taxon>Bacteria</taxon>
        <taxon>Bacillati</taxon>
        <taxon>Bacillota</taxon>
        <taxon>Clostridia</taxon>
        <taxon>Lachnospirales</taxon>
        <taxon>Lachnospiraceae</taxon>
        <taxon>Agathobacter</taxon>
    </lineage>
</organism>
<evidence type="ECO:0000259" key="3">
    <source>
        <dbReference type="PROSITE" id="PS50943"/>
    </source>
</evidence>
<feature type="transmembrane region" description="Helical" evidence="2">
    <location>
        <begin position="121"/>
        <end position="144"/>
    </location>
</feature>
<dbReference type="InterPro" id="IPR010982">
    <property type="entry name" value="Lambda_DNA-bd_dom_sf"/>
</dbReference>
<protein>
    <submittedName>
        <fullName evidence="4">XRE family transcriptional regulator</fullName>
    </submittedName>
</protein>
<feature type="transmembrane region" description="Helical" evidence="2">
    <location>
        <begin position="184"/>
        <end position="203"/>
    </location>
</feature>
<comment type="caution">
    <text evidence="4">The sequence shown here is derived from an EMBL/GenBank/DDBJ whole genome shotgun (WGS) entry which is preliminary data.</text>
</comment>
<dbReference type="RefSeq" id="WP_117718955.1">
    <property type="nucleotide sequence ID" value="NZ_QSTP01000012.1"/>
</dbReference>
<keyword evidence="2" id="KW-0472">Membrane</keyword>
<dbReference type="InterPro" id="IPR001387">
    <property type="entry name" value="Cro/C1-type_HTH"/>
</dbReference>
<feature type="transmembrane region" description="Helical" evidence="2">
    <location>
        <begin position="236"/>
        <end position="258"/>
    </location>
</feature>
<dbReference type="Pfam" id="PF01381">
    <property type="entry name" value="HTH_3"/>
    <property type="match status" value="1"/>
</dbReference>
<dbReference type="AlphaFoldDB" id="A0A3E4Y7V1"/>
<evidence type="ECO:0000256" key="1">
    <source>
        <dbReference type="ARBA" id="ARBA00023125"/>
    </source>
</evidence>
<reference evidence="4 5" key="1">
    <citation type="submission" date="2018-08" db="EMBL/GenBank/DDBJ databases">
        <title>A genome reference for cultivated species of the human gut microbiota.</title>
        <authorList>
            <person name="Zou Y."/>
            <person name="Xue W."/>
            <person name="Luo G."/>
        </authorList>
    </citation>
    <scope>NUCLEOTIDE SEQUENCE [LARGE SCALE GENOMIC DNA]</scope>
    <source>
        <strain evidence="4 5">OM07-13</strain>
    </source>
</reference>
<evidence type="ECO:0000256" key="2">
    <source>
        <dbReference type="SAM" id="Phobius"/>
    </source>
</evidence>
<dbReference type="EMBL" id="QSTP01000012">
    <property type="protein sequence ID" value="RGM69975.1"/>
    <property type="molecule type" value="Genomic_DNA"/>
</dbReference>
<evidence type="ECO:0000313" key="4">
    <source>
        <dbReference type="EMBL" id="RGM69975.1"/>
    </source>
</evidence>
<dbReference type="Proteomes" id="UP000260758">
    <property type="component" value="Unassembled WGS sequence"/>
</dbReference>
<dbReference type="CDD" id="cd00093">
    <property type="entry name" value="HTH_XRE"/>
    <property type="match status" value="1"/>
</dbReference>
<gene>
    <name evidence="4" type="ORF">DXB99_10990</name>
</gene>
<sequence length="272" mass="30591">MVEFGEKLKRAREEKGMTQQTLSDALYVTRQAVSRWECGARYPDLLTAKKLSEVLEVSLDELLSGEEMKKCVEKNPIVESPVIGRVQSALYALAGVAYLLMSISTIRFLMPELAGANSEVIGYGTAYILGYVLITLLLFCGLAFSIRGKLTPKKTGVIAAAYFGMQILSNIFELIQTSSIWPTVFQSIIYLLCIVVIVGYYFQTRRISPIPVYCVATFNLIRSVVMYFQMLQLENGFAFIVRTIWLIAVVGYMGLMAYQAYSLEKKWRLAVK</sequence>